<dbReference type="InterPro" id="IPR045584">
    <property type="entry name" value="Pilin-like"/>
</dbReference>
<keyword evidence="1" id="KW-1133">Transmembrane helix</keyword>
<name>A0A4R3I6P3_9GAMM</name>
<dbReference type="RefSeq" id="WP_132701050.1">
    <property type="nucleotide sequence ID" value="NZ_SLZR01000005.1"/>
</dbReference>
<dbReference type="Pfam" id="PF07963">
    <property type="entry name" value="N_methyl"/>
    <property type="match status" value="1"/>
</dbReference>
<feature type="transmembrane region" description="Helical" evidence="1">
    <location>
        <begin position="12"/>
        <end position="34"/>
    </location>
</feature>
<proteinExistence type="predicted"/>
<keyword evidence="3" id="KW-1185">Reference proteome</keyword>
<evidence type="ECO:0000256" key="1">
    <source>
        <dbReference type="SAM" id="Phobius"/>
    </source>
</evidence>
<dbReference type="AlphaFoldDB" id="A0A4R3I6P3"/>
<gene>
    <name evidence="2" type="ORF">BCF53_10573</name>
</gene>
<dbReference type="SUPFAM" id="SSF54523">
    <property type="entry name" value="Pili subunits"/>
    <property type="match status" value="1"/>
</dbReference>
<dbReference type="Gene3D" id="3.30.700.10">
    <property type="entry name" value="Glycoprotein, Type 4 Pilin"/>
    <property type="match status" value="1"/>
</dbReference>
<sequence>MKKPNPKQTGFTLTELIIVIVIMGILGAVITPLIGNKFSAAYDSTQRAGWVQQAEFALVHMRRDLANSVPNSVYIDDGNDTNVEFLTAPASIAVYAARYRDKNYVPYDNLKLNNDDGFDIFGSYSEVPGYVSVGLSSASDIWEASLGDLGSLPSNIPITEVASSSTGSGENSSPIATIVLGSSHTFPDHSSYYRAYFFDGIVGYQCDASSGYLYRYSGYDSLDSAATFSTRTSGGQQDRVISNVQSCSFELIGGSVYNPPALRVEIEIGNSEESIQLVDTILLSNAS</sequence>
<dbReference type="Proteomes" id="UP000295793">
    <property type="component" value="Unassembled WGS sequence"/>
</dbReference>
<reference evidence="2 3" key="1">
    <citation type="submission" date="2019-03" db="EMBL/GenBank/DDBJ databases">
        <title>Genomic Encyclopedia of Archaeal and Bacterial Type Strains, Phase II (KMG-II): from individual species to whole genera.</title>
        <authorList>
            <person name="Goeker M."/>
        </authorList>
    </citation>
    <scope>NUCLEOTIDE SEQUENCE [LARGE SCALE GENOMIC DNA]</scope>
    <source>
        <strain evidence="2 3">DSM 15388</strain>
    </source>
</reference>
<dbReference type="InterPro" id="IPR012902">
    <property type="entry name" value="N_methyl_site"/>
</dbReference>
<keyword evidence="1" id="KW-0472">Membrane</keyword>
<dbReference type="OrthoDB" id="6195540at2"/>
<accession>A0A4R3I6P3</accession>
<organism evidence="2 3">
    <name type="scientific">Reinekea marinisedimentorum</name>
    <dbReference type="NCBI Taxonomy" id="230495"/>
    <lineage>
        <taxon>Bacteria</taxon>
        <taxon>Pseudomonadati</taxon>
        <taxon>Pseudomonadota</taxon>
        <taxon>Gammaproteobacteria</taxon>
        <taxon>Oceanospirillales</taxon>
        <taxon>Saccharospirillaceae</taxon>
        <taxon>Reinekea</taxon>
    </lineage>
</organism>
<evidence type="ECO:0000313" key="2">
    <source>
        <dbReference type="EMBL" id="TCS41646.1"/>
    </source>
</evidence>
<evidence type="ECO:0000313" key="3">
    <source>
        <dbReference type="Proteomes" id="UP000295793"/>
    </source>
</evidence>
<dbReference type="EMBL" id="SLZR01000005">
    <property type="protein sequence ID" value="TCS41646.1"/>
    <property type="molecule type" value="Genomic_DNA"/>
</dbReference>
<comment type="caution">
    <text evidence="2">The sequence shown here is derived from an EMBL/GenBank/DDBJ whole genome shotgun (WGS) entry which is preliminary data.</text>
</comment>
<dbReference type="NCBIfam" id="TIGR02532">
    <property type="entry name" value="IV_pilin_GFxxxE"/>
    <property type="match status" value="1"/>
</dbReference>
<keyword evidence="1" id="KW-0812">Transmembrane</keyword>
<protein>
    <submittedName>
        <fullName evidence="2">Prepilin-type N-terminal cleavage/methylation domain-containing protein</fullName>
    </submittedName>
</protein>